<dbReference type="EMBL" id="GDHF01014295">
    <property type="protein sequence ID" value="JAI38019.1"/>
    <property type="molecule type" value="Transcribed_RNA"/>
</dbReference>
<proteinExistence type="predicted"/>
<name>A0A0K8VGH0_BACLA</name>
<protein>
    <submittedName>
        <fullName evidence="1">Uncharacterized protein</fullName>
    </submittedName>
</protein>
<organism evidence="1">
    <name type="scientific">Bactrocera latifrons</name>
    <name type="common">Malaysian fruit fly</name>
    <name type="synonym">Chaetodacus latifrons</name>
    <dbReference type="NCBI Taxonomy" id="174628"/>
    <lineage>
        <taxon>Eukaryota</taxon>
        <taxon>Metazoa</taxon>
        <taxon>Ecdysozoa</taxon>
        <taxon>Arthropoda</taxon>
        <taxon>Hexapoda</taxon>
        <taxon>Insecta</taxon>
        <taxon>Pterygota</taxon>
        <taxon>Neoptera</taxon>
        <taxon>Endopterygota</taxon>
        <taxon>Diptera</taxon>
        <taxon>Brachycera</taxon>
        <taxon>Muscomorpha</taxon>
        <taxon>Tephritoidea</taxon>
        <taxon>Tephritidae</taxon>
        <taxon>Bactrocera</taxon>
        <taxon>Bactrocera</taxon>
    </lineage>
</organism>
<sequence>MNCKYKYNDQSKVIEMDTNHIYVINAKNKTIYHNCNSNNFTINGNYLIRFENCNIQIDNLFYRHRKPLTMKLLPNPVKVINITITKNLSMEETHFQNIKNIQEIKELRYEAKKKVK</sequence>
<dbReference type="AlphaFoldDB" id="A0A0K8VGH0"/>
<reference evidence="1" key="1">
    <citation type="submission" date="2015-06" db="EMBL/GenBank/DDBJ databases">
        <authorList>
            <person name="Hoefler B.C."/>
            <person name="Straight P.D."/>
        </authorList>
    </citation>
    <scope>NUCLEOTIDE SEQUENCE</scope>
</reference>
<accession>A0A0K8VGH0</accession>
<evidence type="ECO:0000313" key="1">
    <source>
        <dbReference type="EMBL" id="JAI38019.1"/>
    </source>
</evidence>
<gene>
    <name evidence="1" type="ORF">c0_g2_i3</name>
</gene>